<dbReference type="HOGENOM" id="CLU_015961_3_1_9"/>
<dbReference type="Pfam" id="PF12627">
    <property type="entry name" value="PolyA_pol_RNAbd"/>
    <property type="match status" value="1"/>
</dbReference>
<dbReference type="Gene3D" id="1.10.110.30">
    <property type="match status" value="1"/>
</dbReference>
<evidence type="ECO:0000256" key="4">
    <source>
        <dbReference type="ARBA" id="ARBA00022695"/>
    </source>
</evidence>
<dbReference type="InterPro" id="IPR032810">
    <property type="entry name" value="CCA-adding_enz_C"/>
</dbReference>
<dbReference type="NCBIfam" id="NF009814">
    <property type="entry name" value="PRK13299.1"/>
    <property type="match status" value="1"/>
</dbReference>
<keyword evidence="10 11" id="KW-0694">RNA-binding</keyword>
<dbReference type="GO" id="GO:0160016">
    <property type="term" value="F:CCACCA tRNA nucleotidyltransferase activity"/>
    <property type="evidence" value="ECO:0007669"/>
    <property type="project" value="RHEA"/>
</dbReference>
<evidence type="ECO:0000256" key="5">
    <source>
        <dbReference type="ARBA" id="ARBA00022723"/>
    </source>
</evidence>
<feature type="binding site" evidence="11">
    <location>
        <position position="48"/>
    </location>
    <ligand>
        <name>Mg(2+)</name>
        <dbReference type="ChEBI" id="CHEBI:18420"/>
    </ligand>
</feature>
<dbReference type="Proteomes" id="UP000005444">
    <property type="component" value="Chromosome"/>
</dbReference>
<feature type="binding site" evidence="11">
    <location>
        <position position="35"/>
    </location>
    <ligand>
        <name>CTP</name>
        <dbReference type="ChEBI" id="CHEBI:37563"/>
    </ligand>
</feature>
<keyword evidence="3 11" id="KW-0819">tRNA processing</keyword>
<comment type="similarity">
    <text evidence="11">Belongs to the tRNA nucleotidyltransferase/poly(A) polymerase family. Bacterial CCA-adding enzyme type 3 subfamily.</text>
</comment>
<evidence type="ECO:0000256" key="10">
    <source>
        <dbReference type="ARBA" id="ARBA00022884"/>
    </source>
</evidence>
<dbReference type="InterPro" id="IPR050264">
    <property type="entry name" value="Bact_CCA-adding_enz_type3_sf"/>
</dbReference>
<feature type="binding site" evidence="11">
    <location>
        <position position="168"/>
    </location>
    <ligand>
        <name>ATP</name>
        <dbReference type="ChEBI" id="CHEBI:30616"/>
    </ligand>
</feature>
<evidence type="ECO:0000256" key="8">
    <source>
        <dbReference type="ARBA" id="ARBA00022840"/>
    </source>
</evidence>
<feature type="binding site" evidence="11">
    <location>
        <position position="165"/>
    </location>
    <ligand>
        <name>CTP</name>
        <dbReference type="ChEBI" id="CHEBI:37563"/>
    </ligand>
</feature>
<feature type="binding site" evidence="11">
    <location>
        <position position="168"/>
    </location>
    <ligand>
        <name>CTP</name>
        <dbReference type="ChEBI" id="CHEBI:37563"/>
    </ligand>
</feature>
<dbReference type="GO" id="GO:0000287">
    <property type="term" value="F:magnesium ion binding"/>
    <property type="evidence" value="ECO:0007669"/>
    <property type="project" value="UniProtKB-UniRule"/>
</dbReference>
<feature type="binding site" evidence="11">
    <location>
        <position position="162"/>
    </location>
    <ligand>
        <name>CTP</name>
        <dbReference type="ChEBI" id="CHEBI:37563"/>
    </ligand>
</feature>
<feature type="binding site" evidence="11">
    <location>
        <position position="119"/>
    </location>
    <ligand>
        <name>ATP</name>
        <dbReference type="ChEBI" id="CHEBI:30616"/>
    </ligand>
</feature>
<keyword evidence="2 11" id="KW-0808">Transferase</keyword>
<evidence type="ECO:0000259" key="12">
    <source>
        <dbReference type="Pfam" id="PF01743"/>
    </source>
</evidence>
<feature type="binding site" evidence="11">
    <location>
        <position position="171"/>
    </location>
    <ligand>
        <name>ATP</name>
        <dbReference type="ChEBI" id="CHEBI:30616"/>
    </ligand>
</feature>
<feature type="binding site" evidence="11">
    <location>
        <position position="165"/>
    </location>
    <ligand>
        <name>ATP</name>
        <dbReference type="ChEBI" id="CHEBI:30616"/>
    </ligand>
</feature>
<feature type="binding site" evidence="11">
    <location>
        <position position="162"/>
    </location>
    <ligand>
        <name>ATP</name>
        <dbReference type="ChEBI" id="CHEBI:30616"/>
    </ligand>
</feature>
<feature type="binding site" evidence="11">
    <location>
        <position position="35"/>
    </location>
    <ligand>
        <name>ATP</name>
        <dbReference type="ChEBI" id="CHEBI:30616"/>
    </ligand>
</feature>
<dbReference type="InterPro" id="IPR002646">
    <property type="entry name" value="PolA_pol_head_dom"/>
</dbReference>
<dbReference type="Pfam" id="PF13735">
    <property type="entry name" value="tRNA_NucTran2_2"/>
    <property type="match status" value="1"/>
</dbReference>
<proteinExistence type="inferred from homology"/>
<comment type="subunit">
    <text evidence="11">Homodimer.</text>
</comment>
<evidence type="ECO:0000256" key="6">
    <source>
        <dbReference type="ARBA" id="ARBA00022741"/>
    </source>
</evidence>
<evidence type="ECO:0000256" key="11">
    <source>
        <dbReference type="HAMAP-Rule" id="MF_01263"/>
    </source>
</evidence>
<dbReference type="InterPro" id="IPR023068">
    <property type="entry name" value="CCA-adding_enz_firmicutes"/>
</dbReference>
<accession>G8PD47</accession>
<reference evidence="15 16" key="1">
    <citation type="journal article" date="2012" name="J. Bacteriol.">
        <title>Complete Genome Sequence of the Beer Spoilage Organism Pediococcus claussenii ATCC BAA-344T.</title>
        <authorList>
            <person name="Pittet V."/>
            <person name="Abegunde T."/>
            <person name="Marfleet T."/>
            <person name="Haakensen M."/>
            <person name="Morrow K."/>
            <person name="Jayaprakash T."/>
            <person name="Schroeder K."/>
            <person name="Trost B."/>
            <person name="Byrns S."/>
            <person name="Bergsveinson J."/>
            <person name="Kusalik A."/>
            <person name="Ziola B."/>
        </authorList>
    </citation>
    <scope>NUCLEOTIDE SEQUENCE [LARGE SCALE GENOMIC DNA]</scope>
    <source>
        <strain evidence="15 16">ATCC BAA-344</strain>
    </source>
</reference>
<protein>
    <recommendedName>
        <fullName evidence="11">CCA-adding enzyme</fullName>
        <ecNumber evidence="11">2.7.7.72</ecNumber>
    </recommendedName>
    <alternativeName>
        <fullName evidence="11">CCA tRNA nucleotidyltransferase</fullName>
    </alternativeName>
    <alternativeName>
        <fullName evidence="11">tRNA CCA-pyrophosphorylase</fullName>
    </alternativeName>
    <alternativeName>
        <fullName evidence="11">tRNA adenylyl-/cytidylyl- transferase</fullName>
    </alternativeName>
    <alternativeName>
        <fullName evidence="11">tRNA nucleotidyltransferase</fullName>
    </alternativeName>
    <alternativeName>
        <fullName evidence="11">tRNA-NT</fullName>
    </alternativeName>
</protein>
<comment type="cofactor">
    <cofactor evidence="1 11">
        <name>Mg(2+)</name>
        <dbReference type="ChEBI" id="CHEBI:18420"/>
    </cofactor>
</comment>
<dbReference type="STRING" id="701521.PECL_913"/>
<feature type="domain" description="tRNA nucleotidyltransferase/poly(A) polymerase RNA and SrmB- binding" evidence="13">
    <location>
        <begin position="177"/>
        <end position="234"/>
    </location>
</feature>
<dbReference type="PATRIC" id="fig|701521.8.peg.861"/>
<feature type="binding site" evidence="11">
    <location>
        <position position="50"/>
    </location>
    <ligand>
        <name>Mg(2+)</name>
        <dbReference type="ChEBI" id="CHEBI:18420"/>
    </ligand>
</feature>
<comment type="miscellaneous">
    <text evidence="11">A single active site specifically recognizes both ATP and CTP and is responsible for their addition.</text>
</comment>
<evidence type="ECO:0000256" key="1">
    <source>
        <dbReference type="ARBA" id="ARBA00001946"/>
    </source>
</evidence>
<dbReference type="KEGG" id="pce:PECL_913"/>
<dbReference type="SUPFAM" id="SSF81301">
    <property type="entry name" value="Nucleotidyltransferase"/>
    <property type="match status" value="1"/>
</dbReference>
<evidence type="ECO:0000256" key="3">
    <source>
        <dbReference type="ARBA" id="ARBA00022694"/>
    </source>
</evidence>
<comment type="catalytic activity">
    <reaction evidence="11">
        <text>a tRNA precursor + 2 CTP + ATP = a tRNA with a 3' CCA end + 3 diphosphate</text>
        <dbReference type="Rhea" id="RHEA:14433"/>
        <dbReference type="Rhea" id="RHEA-COMP:10465"/>
        <dbReference type="Rhea" id="RHEA-COMP:10468"/>
        <dbReference type="ChEBI" id="CHEBI:30616"/>
        <dbReference type="ChEBI" id="CHEBI:33019"/>
        <dbReference type="ChEBI" id="CHEBI:37563"/>
        <dbReference type="ChEBI" id="CHEBI:74896"/>
        <dbReference type="ChEBI" id="CHEBI:83071"/>
        <dbReference type="EC" id="2.7.7.72"/>
    </reaction>
</comment>
<dbReference type="GO" id="GO:0005524">
    <property type="term" value="F:ATP binding"/>
    <property type="evidence" value="ECO:0007669"/>
    <property type="project" value="UniProtKB-UniRule"/>
</dbReference>
<dbReference type="PANTHER" id="PTHR46173:SF1">
    <property type="entry name" value="CCA TRNA NUCLEOTIDYLTRANSFERASE 1, MITOCHONDRIAL"/>
    <property type="match status" value="1"/>
</dbReference>
<evidence type="ECO:0000259" key="14">
    <source>
        <dbReference type="Pfam" id="PF13735"/>
    </source>
</evidence>
<dbReference type="Gene3D" id="1.10.246.80">
    <property type="match status" value="1"/>
</dbReference>
<dbReference type="InterPro" id="IPR032828">
    <property type="entry name" value="PolyA_RNA-bd"/>
</dbReference>
<feature type="binding site" evidence="11">
    <location>
        <position position="119"/>
    </location>
    <ligand>
        <name>CTP</name>
        <dbReference type="ChEBI" id="CHEBI:37563"/>
    </ligand>
</feature>
<dbReference type="EC" id="2.7.7.72" evidence="11"/>
<dbReference type="InterPro" id="IPR043519">
    <property type="entry name" value="NT_sf"/>
</dbReference>
<dbReference type="AlphaFoldDB" id="G8PD47"/>
<dbReference type="Gene3D" id="3.30.460.10">
    <property type="entry name" value="Beta Polymerase, domain 2"/>
    <property type="match status" value="1"/>
</dbReference>
<keyword evidence="6 11" id="KW-0547">Nucleotide-binding</keyword>
<evidence type="ECO:0000313" key="16">
    <source>
        <dbReference type="Proteomes" id="UP000005444"/>
    </source>
</evidence>
<keyword evidence="16" id="KW-1185">Reference proteome</keyword>
<sequence length="403" mass="46030">MVFLKLTEIPEEFRKARPILKKINDAGFKAYFVGGSVRDSILNKPLHDIDIATSAYPTEIKQIFPKTVDTGIKHGTVMVIDDGTGYEITTFRTEGAYQDFRRPDNVTFVRSLEEDLKRRDFTINALALSEDGNIIDLFGGIKDLNNHMIRAVGDPEERFHEDALRMMRAVRFASQLDFSIEKNTIDAITKNSHLLKKIAVERILVEFEKMMLGKDPSIGISEMLESHMTEFIPESKVITEALNDLSDKKFLNIENTVQLWSIILFTTKQKASEIHSFLKKWKTSNELIQNVQDTVFFLEGMRSNRINNQLLFNTGEKNLENALHISGLFEMDVKNYKKDYEKLTIKSNKELAITGNDLILNDLAEPGPQMGVILKRLKEQVIDGMVANEKNKLLEIAKTIKEL</sequence>
<feature type="binding site" evidence="11">
    <location>
        <position position="171"/>
    </location>
    <ligand>
        <name>CTP</name>
        <dbReference type="ChEBI" id="CHEBI:37563"/>
    </ligand>
</feature>
<dbReference type="CDD" id="cd05398">
    <property type="entry name" value="NT_ClassII-CCAase"/>
    <property type="match status" value="1"/>
</dbReference>
<feature type="domain" description="Poly A polymerase head" evidence="12">
    <location>
        <begin position="30"/>
        <end position="150"/>
    </location>
</feature>
<name>G8PD47_PEDCP</name>
<keyword evidence="7 11" id="KW-0692">RNA repair</keyword>
<dbReference type="PANTHER" id="PTHR46173">
    <property type="entry name" value="CCA TRNA NUCLEOTIDYLTRANSFERASE 1, MITOCHONDRIAL"/>
    <property type="match status" value="1"/>
</dbReference>
<organism evidence="15 16">
    <name type="scientific">Pediococcus claussenii (strain ATCC BAA-344 / DSM 14800 / JCM 18046 / KCTC 3811 / LMG 21948 / P06)</name>
    <dbReference type="NCBI Taxonomy" id="701521"/>
    <lineage>
        <taxon>Bacteria</taxon>
        <taxon>Bacillati</taxon>
        <taxon>Bacillota</taxon>
        <taxon>Bacilli</taxon>
        <taxon>Lactobacillales</taxon>
        <taxon>Lactobacillaceae</taxon>
        <taxon>Pediococcus</taxon>
    </lineage>
</organism>
<feature type="domain" description="CCA-adding enzyme C-terminal" evidence="14">
    <location>
        <begin position="253"/>
        <end position="396"/>
    </location>
</feature>
<evidence type="ECO:0000259" key="13">
    <source>
        <dbReference type="Pfam" id="PF12627"/>
    </source>
</evidence>
<feature type="binding site" evidence="11">
    <location>
        <position position="38"/>
    </location>
    <ligand>
        <name>ATP</name>
        <dbReference type="ChEBI" id="CHEBI:30616"/>
    </ligand>
</feature>
<keyword evidence="5 11" id="KW-0479">Metal-binding</keyword>
<feature type="binding site" evidence="11">
    <location>
        <position position="38"/>
    </location>
    <ligand>
        <name>CTP</name>
        <dbReference type="ChEBI" id="CHEBI:37563"/>
    </ligand>
</feature>
<dbReference type="GO" id="GO:0000049">
    <property type="term" value="F:tRNA binding"/>
    <property type="evidence" value="ECO:0007669"/>
    <property type="project" value="UniProtKB-UniRule"/>
</dbReference>
<evidence type="ECO:0000313" key="15">
    <source>
        <dbReference type="EMBL" id="AEV95182.1"/>
    </source>
</evidence>
<evidence type="ECO:0000256" key="2">
    <source>
        <dbReference type="ARBA" id="ARBA00022679"/>
    </source>
</evidence>
<dbReference type="eggNOG" id="COG0617">
    <property type="taxonomic scope" value="Bacteria"/>
</dbReference>
<dbReference type="SUPFAM" id="SSF81891">
    <property type="entry name" value="Poly A polymerase C-terminal region-like"/>
    <property type="match status" value="1"/>
</dbReference>
<comment type="catalytic activity">
    <reaction evidence="11">
        <text>a tRNA with a 3' CCA end + 2 CTP + ATP = a tRNA with a 3' CCACCA end + 3 diphosphate</text>
        <dbReference type="Rhea" id="RHEA:76235"/>
        <dbReference type="Rhea" id="RHEA-COMP:10468"/>
        <dbReference type="Rhea" id="RHEA-COMP:18655"/>
        <dbReference type="ChEBI" id="CHEBI:30616"/>
        <dbReference type="ChEBI" id="CHEBI:33019"/>
        <dbReference type="ChEBI" id="CHEBI:37563"/>
        <dbReference type="ChEBI" id="CHEBI:83071"/>
        <dbReference type="ChEBI" id="CHEBI:195187"/>
    </reaction>
</comment>
<dbReference type="GO" id="GO:0001680">
    <property type="term" value="P:tRNA 3'-terminal CCA addition"/>
    <property type="evidence" value="ECO:0007669"/>
    <property type="project" value="UniProtKB-UniRule"/>
</dbReference>
<dbReference type="Gene3D" id="1.20.58.560">
    <property type="match status" value="1"/>
</dbReference>
<gene>
    <name evidence="11" type="primary">cca</name>
    <name evidence="15" type="ordered locus">PECL_913</name>
</gene>
<dbReference type="HAMAP" id="MF_01263">
    <property type="entry name" value="CCA_bact_type3"/>
    <property type="match status" value="1"/>
</dbReference>
<dbReference type="EMBL" id="CP003137">
    <property type="protein sequence ID" value="AEV95182.1"/>
    <property type="molecule type" value="Genomic_DNA"/>
</dbReference>
<comment type="function">
    <text evidence="11">Catalyzes the addition and repair of the essential 3'-terminal CCA sequence in tRNAs without using a nucleic acid template. Adds these three nucleotides in the order of C, C, and A to the tRNA nucleotide-73, using CTP and ATP as substrates and producing inorganic pyrophosphate. tRNA 3'-terminal CCA addition is required both for tRNA processing and repair. Also involved in tRNA surveillance by mediating tandem CCA addition to generate a CCACCA at the 3' terminus of unstable tRNAs. While stable tRNAs receive only 3'-terminal CCA, unstable tRNAs are marked with CCACCA and rapidly degraded.</text>
</comment>
<dbReference type="GO" id="GO:0004810">
    <property type="term" value="F:CCA tRNA nucleotidyltransferase activity"/>
    <property type="evidence" value="ECO:0007669"/>
    <property type="project" value="UniProtKB-UniRule"/>
</dbReference>
<keyword evidence="4 11" id="KW-0548">Nucleotidyltransferase</keyword>
<keyword evidence="9 11" id="KW-0460">Magnesium</keyword>
<evidence type="ECO:0000256" key="7">
    <source>
        <dbReference type="ARBA" id="ARBA00022800"/>
    </source>
</evidence>
<keyword evidence="8 11" id="KW-0067">ATP-binding</keyword>
<dbReference type="Pfam" id="PF01743">
    <property type="entry name" value="PolyA_pol"/>
    <property type="match status" value="1"/>
</dbReference>
<evidence type="ECO:0000256" key="9">
    <source>
        <dbReference type="ARBA" id="ARBA00022842"/>
    </source>
</evidence>
<dbReference type="GO" id="GO:0042245">
    <property type="term" value="P:RNA repair"/>
    <property type="evidence" value="ECO:0007669"/>
    <property type="project" value="UniProtKB-KW"/>
</dbReference>